<feature type="transmembrane region" description="Helical" evidence="6">
    <location>
        <begin position="370"/>
        <end position="396"/>
    </location>
</feature>
<keyword evidence="2" id="KW-0813">Transport</keyword>
<protein>
    <submittedName>
        <fullName evidence="8">MFS transporter</fullName>
    </submittedName>
</protein>
<feature type="domain" description="Major facilitator superfamily (MFS) profile" evidence="7">
    <location>
        <begin position="1"/>
        <end position="216"/>
    </location>
</feature>
<dbReference type="InterPro" id="IPR020846">
    <property type="entry name" value="MFS_dom"/>
</dbReference>
<feature type="transmembrane region" description="Helical" evidence="6">
    <location>
        <begin position="282"/>
        <end position="301"/>
    </location>
</feature>
<dbReference type="STRING" id="246786.GS18_0203310"/>
<dbReference type="PROSITE" id="PS50850">
    <property type="entry name" value="MFS"/>
    <property type="match status" value="2"/>
</dbReference>
<dbReference type="EMBL" id="JNVC02000001">
    <property type="protein sequence ID" value="KEZ53970.1"/>
    <property type="molecule type" value="Genomic_DNA"/>
</dbReference>
<feature type="transmembrane region" description="Helical" evidence="6">
    <location>
        <begin position="337"/>
        <end position="358"/>
    </location>
</feature>
<feature type="domain" description="Major facilitator superfamily (MFS) profile" evidence="7">
    <location>
        <begin position="245"/>
        <end position="430"/>
    </location>
</feature>
<accession>A0A084H308</accession>
<evidence type="ECO:0000256" key="6">
    <source>
        <dbReference type="SAM" id="Phobius"/>
    </source>
</evidence>
<evidence type="ECO:0000313" key="9">
    <source>
        <dbReference type="Proteomes" id="UP000028549"/>
    </source>
</evidence>
<gene>
    <name evidence="8" type="ORF">GS18_0203310</name>
</gene>
<evidence type="ECO:0000256" key="4">
    <source>
        <dbReference type="ARBA" id="ARBA00022989"/>
    </source>
</evidence>
<dbReference type="GO" id="GO:0022857">
    <property type="term" value="F:transmembrane transporter activity"/>
    <property type="evidence" value="ECO:0007669"/>
    <property type="project" value="InterPro"/>
</dbReference>
<feature type="transmembrane region" description="Helical" evidence="6">
    <location>
        <begin position="21"/>
        <end position="43"/>
    </location>
</feature>
<name>A0A084H308_METID</name>
<dbReference type="SUPFAM" id="SSF103473">
    <property type="entry name" value="MFS general substrate transporter"/>
    <property type="match status" value="1"/>
</dbReference>
<comment type="subcellular location">
    <subcellularLocation>
        <location evidence="1">Cell membrane</location>
        <topology evidence="1">Multi-pass membrane protein</topology>
    </subcellularLocation>
</comment>
<evidence type="ECO:0000259" key="7">
    <source>
        <dbReference type="PROSITE" id="PS50850"/>
    </source>
</evidence>
<dbReference type="InterPro" id="IPR005829">
    <property type="entry name" value="Sugar_transporter_CS"/>
</dbReference>
<feature type="transmembrane region" description="Helical" evidence="6">
    <location>
        <begin position="119"/>
        <end position="140"/>
    </location>
</feature>
<organism evidence="8 9">
    <name type="scientific">Metabacillus indicus</name>
    <name type="common">Bacillus indicus</name>
    <dbReference type="NCBI Taxonomy" id="246786"/>
    <lineage>
        <taxon>Bacteria</taxon>
        <taxon>Bacillati</taxon>
        <taxon>Bacillota</taxon>
        <taxon>Bacilli</taxon>
        <taxon>Bacillales</taxon>
        <taxon>Bacillaceae</taxon>
        <taxon>Metabacillus</taxon>
    </lineage>
</organism>
<evidence type="ECO:0000256" key="5">
    <source>
        <dbReference type="ARBA" id="ARBA00023136"/>
    </source>
</evidence>
<feature type="transmembrane region" description="Helical" evidence="6">
    <location>
        <begin position="190"/>
        <end position="212"/>
    </location>
</feature>
<dbReference type="Pfam" id="PF11700">
    <property type="entry name" value="ATG22"/>
    <property type="match status" value="1"/>
</dbReference>
<evidence type="ECO:0000313" key="8">
    <source>
        <dbReference type="EMBL" id="KEZ53970.1"/>
    </source>
</evidence>
<dbReference type="GO" id="GO:0005886">
    <property type="term" value="C:plasma membrane"/>
    <property type="evidence" value="ECO:0007669"/>
    <property type="project" value="UniProtKB-SubCell"/>
</dbReference>
<feature type="transmembrane region" description="Helical" evidence="6">
    <location>
        <begin position="92"/>
        <end position="113"/>
    </location>
</feature>
<keyword evidence="3 6" id="KW-0812">Transmembrane</keyword>
<sequence>MSLQKDRAWKLYLSLPILSWALYDFANTIFSSNITTIFFPFYLQEVIGANESLDQIASSFISYANAAASFLLVLFSPLFGVLIDRSGKKKAYIIPFTLITVLCTILMGVFGMTEFSYTLFGLPAGLVYVILLFIMAKFFYHSSLIFYDTMISDLGTGKQIPLISGFGVAVGYVGTLVGLSVYLYVGDSGFHKAFIPTALLFLVFSLPLFFFVKEKPLAGKPEKTGFFDGYREIIRTFKEIRTYKAVFLFMIAYFFLNDAIATAVAMMAVYSKAIVGFSSGEFILLYLVSTVASIAGSFLFGYITKASGTKKSIMYVGIILVIALAFAAFAVNAAMFWVAGSLFGVSLGAMWVTSRTFIVELTPENKRGQFFGLFAFSGKVSSIAGPLLYGTITLVLADYGDLASRIAIGSLMILAGIGLAVHMFVPDNEA</sequence>
<feature type="transmembrane region" description="Helical" evidence="6">
    <location>
        <begin position="313"/>
        <end position="331"/>
    </location>
</feature>
<evidence type="ECO:0000256" key="2">
    <source>
        <dbReference type="ARBA" id="ARBA00022448"/>
    </source>
</evidence>
<dbReference type="Gene3D" id="1.20.1250.20">
    <property type="entry name" value="MFS general substrate transporter like domains"/>
    <property type="match status" value="1"/>
</dbReference>
<dbReference type="PROSITE" id="PS00217">
    <property type="entry name" value="SUGAR_TRANSPORT_2"/>
    <property type="match status" value="1"/>
</dbReference>
<dbReference type="PANTHER" id="PTHR23519:SF1">
    <property type="entry name" value="AUTOPHAGY-RELATED PROTEIN 22"/>
    <property type="match status" value="1"/>
</dbReference>
<comment type="caution">
    <text evidence="8">The sequence shown here is derived from an EMBL/GenBank/DDBJ whole genome shotgun (WGS) entry which is preliminary data.</text>
</comment>
<dbReference type="InterPro" id="IPR050495">
    <property type="entry name" value="ATG22/LtaA_families"/>
</dbReference>
<evidence type="ECO:0000256" key="3">
    <source>
        <dbReference type="ARBA" id="ARBA00022692"/>
    </source>
</evidence>
<feature type="transmembrane region" description="Helical" evidence="6">
    <location>
        <begin position="160"/>
        <end position="184"/>
    </location>
</feature>
<feature type="transmembrane region" description="Helical" evidence="6">
    <location>
        <begin position="63"/>
        <end position="83"/>
    </location>
</feature>
<keyword evidence="4 6" id="KW-1133">Transmembrane helix</keyword>
<evidence type="ECO:0000256" key="1">
    <source>
        <dbReference type="ARBA" id="ARBA00004651"/>
    </source>
</evidence>
<keyword evidence="5 6" id="KW-0472">Membrane</keyword>
<dbReference type="InterPro" id="IPR024671">
    <property type="entry name" value="Atg22-like"/>
</dbReference>
<dbReference type="PANTHER" id="PTHR23519">
    <property type="entry name" value="AUTOPHAGY-RELATED PROTEIN 22"/>
    <property type="match status" value="1"/>
</dbReference>
<dbReference type="InterPro" id="IPR036259">
    <property type="entry name" value="MFS_trans_sf"/>
</dbReference>
<proteinExistence type="predicted"/>
<dbReference type="AlphaFoldDB" id="A0A084H308"/>
<reference evidence="8 9" key="1">
    <citation type="journal article" date="2005" name="Int. J. Syst. Evol. Microbiol.">
        <title>Bacillus cibi sp. nov., isolated from jeotgal, a traditional Korean fermented seafood.</title>
        <authorList>
            <person name="Yoon J.H."/>
            <person name="Lee C.H."/>
            <person name="Oh T.K."/>
        </authorList>
    </citation>
    <scope>NUCLEOTIDE SEQUENCE [LARGE SCALE GENOMIC DNA]</scope>
    <source>
        <strain evidence="8 9">DSM 16189</strain>
    </source>
</reference>
<feature type="transmembrane region" description="Helical" evidence="6">
    <location>
        <begin position="245"/>
        <end position="270"/>
    </location>
</feature>
<keyword evidence="9" id="KW-1185">Reference proteome</keyword>
<feature type="transmembrane region" description="Helical" evidence="6">
    <location>
        <begin position="402"/>
        <end position="425"/>
    </location>
</feature>
<dbReference type="Proteomes" id="UP000028549">
    <property type="component" value="Unassembled WGS sequence"/>
</dbReference>